<evidence type="ECO:0000313" key="8">
    <source>
        <dbReference type="Proteomes" id="UP001429354"/>
    </source>
</evidence>
<dbReference type="Pfam" id="PF03899">
    <property type="entry name" value="ATP-synt_I"/>
    <property type="match status" value="1"/>
</dbReference>
<evidence type="ECO:0000256" key="2">
    <source>
        <dbReference type="ARBA" id="ARBA00022475"/>
    </source>
</evidence>
<keyword evidence="5 6" id="KW-0472">Membrane</keyword>
<proteinExistence type="predicted"/>
<evidence type="ECO:0008006" key="9">
    <source>
        <dbReference type="Google" id="ProtNLM"/>
    </source>
</evidence>
<evidence type="ECO:0000256" key="6">
    <source>
        <dbReference type="SAM" id="Phobius"/>
    </source>
</evidence>
<name>A0ABX0AEL9_9GAMM</name>
<evidence type="ECO:0000313" key="7">
    <source>
        <dbReference type="EMBL" id="NDK40054.1"/>
    </source>
</evidence>
<comment type="subcellular location">
    <subcellularLocation>
        <location evidence="1">Cell membrane</location>
        <topology evidence="1">Multi-pass membrane protein</topology>
    </subcellularLocation>
</comment>
<keyword evidence="4 6" id="KW-1133">Transmembrane helix</keyword>
<gene>
    <name evidence="7" type="ORF">DT603_14515</name>
</gene>
<feature type="transmembrane region" description="Helical" evidence="6">
    <location>
        <begin position="135"/>
        <end position="156"/>
    </location>
</feature>
<evidence type="ECO:0000256" key="1">
    <source>
        <dbReference type="ARBA" id="ARBA00004651"/>
    </source>
</evidence>
<dbReference type="EMBL" id="QOVG01000011">
    <property type="protein sequence ID" value="NDK40054.1"/>
    <property type="molecule type" value="Genomic_DNA"/>
</dbReference>
<dbReference type="InterPro" id="IPR005598">
    <property type="entry name" value="ATP_synth_I"/>
</dbReference>
<feature type="transmembrane region" description="Helical" evidence="6">
    <location>
        <begin position="106"/>
        <end position="129"/>
    </location>
</feature>
<dbReference type="Proteomes" id="UP001429354">
    <property type="component" value="Unassembled WGS sequence"/>
</dbReference>
<keyword evidence="8" id="KW-1185">Reference proteome</keyword>
<evidence type="ECO:0000256" key="3">
    <source>
        <dbReference type="ARBA" id="ARBA00022692"/>
    </source>
</evidence>
<reference evidence="7 8" key="1">
    <citation type="submission" date="2018-07" db="EMBL/GenBank/DDBJ databases">
        <title>Whole genome Sequencing of Pseudoxanthomonas gei KCTC 32298 (T).</title>
        <authorList>
            <person name="Kumar S."/>
            <person name="Bansal K."/>
            <person name="Kaur A."/>
            <person name="Patil P."/>
            <person name="Sharma S."/>
            <person name="Patil P.B."/>
        </authorList>
    </citation>
    <scope>NUCLEOTIDE SEQUENCE [LARGE SCALE GENOMIC DNA]</scope>
    <source>
        <strain evidence="7 8">KCTC 32298</strain>
    </source>
</reference>
<protein>
    <recommendedName>
        <fullName evidence="9">ATP synthase I chain</fullName>
    </recommendedName>
</protein>
<comment type="caution">
    <text evidence="7">The sequence shown here is derived from an EMBL/GenBank/DDBJ whole genome shotgun (WGS) entry which is preliminary data.</text>
</comment>
<keyword evidence="2" id="KW-1003">Cell membrane</keyword>
<keyword evidence="3 6" id="KW-0812">Transmembrane</keyword>
<feature type="transmembrane region" description="Helical" evidence="6">
    <location>
        <begin position="72"/>
        <end position="94"/>
    </location>
</feature>
<accession>A0ABX0AEL9</accession>
<feature type="transmembrane region" description="Helical" evidence="6">
    <location>
        <begin position="45"/>
        <end position="66"/>
    </location>
</feature>
<organism evidence="7 8">
    <name type="scientific">Pseudoxanthomonas gei</name>
    <dbReference type="NCBI Taxonomy" id="1383030"/>
    <lineage>
        <taxon>Bacteria</taxon>
        <taxon>Pseudomonadati</taxon>
        <taxon>Pseudomonadota</taxon>
        <taxon>Gammaproteobacteria</taxon>
        <taxon>Lysobacterales</taxon>
        <taxon>Lysobacteraceae</taxon>
        <taxon>Pseudoxanthomonas</taxon>
    </lineage>
</organism>
<evidence type="ECO:0000256" key="4">
    <source>
        <dbReference type="ARBA" id="ARBA00022989"/>
    </source>
</evidence>
<sequence>MHSGCRLNLTPVILLRLGEARSTASSLPNHQVSRVLNSAAAGRRLALRAASYQMAVVVLVALVFLVQGWSASLAALLGGAGVVLGSALAANVALGGGVVTARSAFLRLLLGTGLKWLVLISIFALALGVGRMAPLPLLAGLATALVAHPLILNFSVRVERER</sequence>
<evidence type="ECO:0000256" key="5">
    <source>
        <dbReference type="ARBA" id="ARBA00023136"/>
    </source>
</evidence>